<keyword evidence="4" id="KW-0067">ATP-binding</keyword>
<dbReference type="Gene3D" id="3.40.50.300">
    <property type="entry name" value="P-loop containing nucleotide triphosphate hydrolases"/>
    <property type="match status" value="1"/>
</dbReference>
<reference evidence="7 8" key="1">
    <citation type="submission" date="2015-10" db="EMBL/GenBank/DDBJ databases">
        <title>Draft Genome of Actinomyces odontolyticus subsp. actinosynbacter strain XH001.</title>
        <authorList>
            <person name="Mclean J.S."/>
            <person name="He X."/>
        </authorList>
    </citation>
    <scope>NUCLEOTIDE SEQUENCE [LARGE SCALE GENOMIC DNA]</scope>
    <source>
        <strain evidence="7 8">XH001</strain>
    </source>
</reference>
<dbReference type="OrthoDB" id="9763644at2"/>
<dbReference type="InterPro" id="IPR014015">
    <property type="entry name" value="Helicase_SF3_DNA-vir"/>
</dbReference>
<name>A0A0V8RXT6_9ACTO</name>
<dbReference type="PANTHER" id="PTHR35372:SF2">
    <property type="entry name" value="SF3 HELICASE DOMAIN-CONTAINING PROTEIN"/>
    <property type="match status" value="1"/>
</dbReference>
<dbReference type="InterPro" id="IPR045455">
    <property type="entry name" value="NrS-1_pol-like_helicase"/>
</dbReference>
<evidence type="ECO:0000256" key="3">
    <source>
        <dbReference type="ARBA" id="ARBA00022806"/>
    </source>
</evidence>
<keyword evidence="2" id="KW-0378">Hydrolase</keyword>
<organism evidence="7 8">
    <name type="scientific">Schaalia odontolytica</name>
    <dbReference type="NCBI Taxonomy" id="1660"/>
    <lineage>
        <taxon>Bacteria</taxon>
        <taxon>Bacillati</taxon>
        <taxon>Actinomycetota</taxon>
        <taxon>Actinomycetes</taxon>
        <taxon>Actinomycetales</taxon>
        <taxon>Actinomycetaceae</taxon>
        <taxon>Schaalia</taxon>
    </lineage>
</organism>
<dbReference type="PROSITE" id="PS51206">
    <property type="entry name" value="SF3_HELICASE_1"/>
    <property type="match status" value="1"/>
</dbReference>
<dbReference type="GO" id="GO:0005524">
    <property type="term" value="F:ATP binding"/>
    <property type="evidence" value="ECO:0007669"/>
    <property type="project" value="UniProtKB-KW"/>
</dbReference>
<dbReference type="GO" id="GO:0016787">
    <property type="term" value="F:hydrolase activity"/>
    <property type="evidence" value="ECO:0007669"/>
    <property type="project" value="UniProtKB-KW"/>
</dbReference>
<dbReference type="SMART" id="SM00885">
    <property type="entry name" value="D5_N"/>
    <property type="match status" value="1"/>
</dbReference>
<dbReference type="Pfam" id="PF08706">
    <property type="entry name" value="D5_N"/>
    <property type="match status" value="1"/>
</dbReference>
<dbReference type="InterPro" id="IPR006500">
    <property type="entry name" value="Helicase_put_C_phage/plasmid"/>
</dbReference>
<dbReference type="InterPro" id="IPR014818">
    <property type="entry name" value="Phage/plasmid_primase_P4_C"/>
</dbReference>
<dbReference type="EMBL" id="LLVT01000001">
    <property type="protein sequence ID" value="KSW12852.1"/>
    <property type="molecule type" value="Genomic_DNA"/>
</dbReference>
<protein>
    <submittedName>
        <fullName evidence="7">DNA primase</fullName>
    </submittedName>
</protein>
<comment type="caution">
    <text evidence="7">The sequence shown here is derived from an EMBL/GenBank/DDBJ whole genome shotgun (WGS) entry which is preliminary data.</text>
</comment>
<evidence type="ECO:0000313" key="8">
    <source>
        <dbReference type="Proteomes" id="UP000054686"/>
    </source>
</evidence>
<feature type="domain" description="SF3 helicase" evidence="6">
    <location>
        <begin position="551"/>
        <end position="714"/>
    </location>
</feature>
<feature type="region of interest" description="Disordered" evidence="5">
    <location>
        <begin position="1"/>
        <end position="43"/>
    </location>
</feature>
<dbReference type="InterPro" id="IPR004968">
    <property type="entry name" value="DNA_primase/NTPase_C"/>
</dbReference>
<dbReference type="SUPFAM" id="SSF52540">
    <property type="entry name" value="P-loop containing nucleoside triphosphate hydrolases"/>
    <property type="match status" value="1"/>
</dbReference>
<evidence type="ECO:0000256" key="4">
    <source>
        <dbReference type="ARBA" id="ARBA00022840"/>
    </source>
</evidence>
<dbReference type="InterPro" id="IPR051620">
    <property type="entry name" value="ORF904-like_C"/>
</dbReference>
<evidence type="ECO:0000256" key="2">
    <source>
        <dbReference type="ARBA" id="ARBA00022801"/>
    </source>
</evidence>
<dbReference type="PANTHER" id="PTHR35372">
    <property type="entry name" value="ATP BINDING PROTEIN-RELATED"/>
    <property type="match status" value="1"/>
</dbReference>
<evidence type="ECO:0000259" key="6">
    <source>
        <dbReference type="PROSITE" id="PS51206"/>
    </source>
</evidence>
<keyword evidence="3" id="KW-0347">Helicase</keyword>
<evidence type="ECO:0000313" key="7">
    <source>
        <dbReference type="EMBL" id="KSW12852.1"/>
    </source>
</evidence>
<dbReference type="Proteomes" id="UP000054686">
    <property type="component" value="Unassembled WGS sequence"/>
</dbReference>
<accession>A0A0V8RXT6</accession>
<keyword evidence="1" id="KW-0547">Nucleotide-binding</keyword>
<dbReference type="RefSeq" id="WP_060565684.1">
    <property type="nucleotide sequence ID" value="NZ_CP040006.1"/>
</dbReference>
<feature type="region of interest" description="Disordered" evidence="5">
    <location>
        <begin position="342"/>
        <end position="366"/>
    </location>
</feature>
<evidence type="ECO:0000256" key="1">
    <source>
        <dbReference type="ARBA" id="ARBA00022741"/>
    </source>
</evidence>
<dbReference type="Pfam" id="PF03288">
    <property type="entry name" value="Pox_D5"/>
    <property type="match status" value="1"/>
</dbReference>
<evidence type="ECO:0000256" key="5">
    <source>
        <dbReference type="SAM" id="MobiDB-lite"/>
    </source>
</evidence>
<dbReference type="GO" id="GO:0004386">
    <property type="term" value="F:helicase activity"/>
    <property type="evidence" value="ECO:0007669"/>
    <property type="project" value="UniProtKB-KW"/>
</dbReference>
<sequence length="896" mass="97735">MTPDAKKGGYPGPESMEHRNSPLPENPDARQGGHYTPNSTLDELPALVMMEAPRVDTKEWERHEYTREKFTDRFQPCNVPVRSDKNGPAYVGGSFLDENAPRGKRNMRERWLVALDADDVTPEALPLLVEAVHGLGYEAVIHATHSSTASAPRCRVLFALSAPLPAAEYPEVANALMGALEVPGAAWDTSCNQAERAMYWPSTPDPANYWVEFVKGAPLDAAEFMAERGLPAPVGGQDAPAVGKRSPRSLPGIVGAFNRVYDIAGAIDAYALPYTQEGPDRWTYNGAHSTGGLKLVPGHTDLAISRHANADPACIRDSRGGFRAVTAFDLAALHRYGHLDSEADRAKGPSERAASQAAMRQRAAQDPAVMREYAGVDFTQEPVEGRTRAVIAKTAEASDSALADWCEPRLAGRVEYVNGEGFRIYSPDRGTWDAASDAAAARVVEKELREWYAGLVASGDLKRVQRAAKYLNQSKVKAVTQLLQGRLMHEASEYDQDPDVLNVGNGVVDLRTGELHPHAAAYRCTRHTPVPYDPDATHEDWAAALAALPVEVHAWFRRWVGQAATGYTAREDHTMLGIAAGIGANGKTTLLTALRFALGTYAGTASMDLLVTSQHNKGNPNNTKMALFGKRFVLVEELPEGRLDGVQVKAITGTELIRGNAKFKDEFEWRATHSLIVTTNNLPTVSEFSEGLWRRPFVLEFPYRFTSTPTAEADRPGDAGLTQRLLAPDAPAMPAALAWAVRGAVEFYANGKRVGAMPTLISAATTAWQEQSDVLLAFASERLVKDAGAVIPGSDLYAAFETWLADQGAAPWSQRTFRGRIASHGYFRDVKAGMHRWKGLTLSRWPAVSEPPKGDKVRGFRGVRFRTSEDERRERKAELAGRGLHVVTGTDDTDLI</sequence>
<gene>
    <name evidence="7" type="ORF">APY09_00345</name>
</gene>
<proteinExistence type="predicted"/>
<dbReference type="AlphaFoldDB" id="A0A0V8RXT6"/>
<dbReference type="Pfam" id="PF19263">
    <property type="entry name" value="DUF5906"/>
    <property type="match status" value="1"/>
</dbReference>
<dbReference type="InterPro" id="IPR027417">
    <property type="entry name" value="P-loop_NTPase"/>
</dbReference>
<feature type="compositionally biased region" description="Low complexity" evidence="5">
    <location>
        <begin position="352"/>
        <end position="365"/>
    </location>
</feature>
<dbReference type="NCBIfam" id="TIGR01613">
    <property type="entry name" value="primase_Cterm"/>
    <property type="match status" value="1"/>
</dbReference>